<accession>A0A1S8X8M5</accession>
<feature type="compositionally biased region" description="Polar residues" evidence="1">
    <location>
        <begin position="351"/>
        <end position="364"/>
    </location>
</feature>
<keyword evidence="2" id="KW-1133">Transmembrane helix</keyword>
<feature type="transmembrane region" description="Helical" evidence="2">
    <location>
        <begin position="193"/>
        <end position="220"/>
    </location>
</feature>
<keyword evidence="2" id="KW-0812">Transmembrane</keyword>
<evidence type="ECO:0000313" key="4">
    <source>
        <dbReference type="Proteomes" id="UP000243686"/>
    </source>
</evidence>
<evidence type="ECO:0000313" key="3">
    <source>
        <dbReference type="EMBL" id="OON23026.1"/>
    </source>
</evidence>
<proteinExistence type="predicted"/>
<evidence type="ECO:0000256" key="1">
    <source>
        <dbReference type="SAM" id="MobiDB-lite"/>
    </source>
</evidence>
<feature type="compositionally biased region" description="Low complexity" evidence="1">
    <location>
        <begin position="314"/>
        <end position="328"/>
    </location>
</feature>
<keyword evidence="4" id="KW-1185">Reference proteome</keyword>
<feature type="non-terminal residue" evidence="3">
    <location>
        <position position="613"/>
    </location>
</feature>
<feature type="non-terminal residue" evidence="3">
    <location>
        <position position="1"/>
    </location>
</feature>
<reference evidence="3 4" key="1">
    <citation type="submission" date="2015-03" db="EMBL/GenBank/DDBJ databases">
        <title>Draft genome of the nematode, Opisthorchis viverrini.</title>
        <authorList>
            <person name="Mitreva M."/>
        </authorList>
    </citation>
    <scope>NUCLEOTIDE SEQUENCE [LARGE SCALE GENOMIC DNA]</scope>
    <source>
        <strain evidence="3">Khon Kaen</strain>
    </source>
</reference>
<feature type="compositionally biased region" description="Basic and acidic residues" evidence="1">
    <location>
        <begin position="382"/>
        <end position="393"/>
    </location>
</feature>
<dbReference type="EMBL" id="KV891624">
    <property type="protein sequence ID" value="OON23026.1"/>
    <property type="molecule type" value="Genomic_DNA"/>
</dbReference>
<name>A0A1S8X8M5_OPIVI</name>
<gene>
    <name evidence="3" type="ORF">X801_01064</name>
</gene>
<sequence length="613" mass="67611">EAFLWLEAAIAAVQAGHSFNGWPAEERKSSADTSFTLTSPVSNHMPSAESANDSFSLISNFQVFSSLTDHRRLHLRWRWNSTTLAEQLFQQANVFYYSGGDINVSGEQPIHDPSLQSYDLFELQADTQYTICLRVTRKRYDRAVEEAKKLQLQATPTALQELSIKNNITKLDVKPSSEAYVAEMQCRVAVTRLVHWSAVISVFTGILIACLIALSIVLLLKRIQVKRDMRKTETFHQNVQLLGSKVEKNEEAARQTDKYTCFLHSKTEAVNSGVCETGLVRKDSLMFVAVNAPYQSAIKSRAASNDASISEFLSTSGSGSNQFSSPSSNLDTHSDNRKHGRHQRKPDPVKHTSSAVSTDTPSLSDTHDRKGQHKRTVSFVVSDRKKRDSKRTSDSVIRLPRQTNTSPQLSETHVGNGFADLSDTVALSDGTNKRTPSALYPVEIVKPTSVMKEPTPSVDSGQELHVPYSFVSNKTDFPIGSRMEVREKQFTDKTALLSPELGDGDVSATSSLMDSNGSFDPRPVTTTDTQTVITLSHDKTELDAKNELSVPCSVRAATEADSFPATLYRLISMGVEETDKINSVPSVTGVAVQQEYPTVDDADNSYTQVVESL</sequence>
<evidence type="ECO:0008006" key="5">
    <source>
        <dbReference type="Google" id="ProtNLM"/>
    </source>
</evidence>
<feature type="region of interest" description="Disordered" evidence="1">
    <location>
        <begin position="313"/>
        <end position="416"/>
    </location>
</feature>
<evidence type="ECO:0000256" key="2">
    <source>
        <dbReference type="SAM" id="Phobius"/>
    </source>
</evidence>
<feature type="compositionally biased region" description="Polar residues" evidence="1">
    <location>
        <begin position="401"/>
        <end position="413"/>
    </location>
</feature>
<keyword evidence="2" id="KW-0472">Membrane</keyword>
<dbReference type="AlphaFoldDB" id="A0A1S8X8M5"/>
<dbReference type="Proteomes" id="UP000243686">
    <property type="component" value="Unassembled WGS sequence"/>
</dbReference>
<organism evidence="3 4">
    <name type="scientific">Opisthorchis viverrini</name>
    <name type="common">Southeast Asian liver fluke</name>
    <dbReference type="NCBI Taxonomy" id="6198"/>
    <lineage>
        <taxon>Eukaryota</taxon>
        <taxon>Metazoa</taxon>
        <taxon>Spiralia</taxon>
        <taxon>Lophotrochozoa</taxon>
        <taxon>Platyhelminthes</taxon>
        <taxon>Trematoda</taxon>
        <taxon>Digenea</taxon>
        <taxon>Opisthorchiida</taxon>
        <taxon>Opisthorchiata</taxon>
        <taxon>Opisthorchiidae</taxon>
        <taxon>Opisthorchis</taxon>
    </lineage>
</organism>
<protein>
    <recommendedName>
        <fullName evidence="5">Fibronectin type-III domain-containing protein</fullName>
    </recommendedName>
</protein>